<evidence type="ECO:0000313" key="6">
    <source>
        <dbReference type="EMBL" id="QIE57191.1"/>
    </source>
</evidence>
<dbReference type="InterPro" id="IPR002781">
    <property type="entry name" value="TM_pro_TauE-like"/>
</dbReference>
<accession>A0A7M3T5B0</accession>
<dbReference type="Proteomes" id="UP000503336">
    <property type="component" value="Chromosome"/>
</dbReference>
<reference evidence="6 7" key="1">
    <citation type="submission" date="2020-02" db="EMBL/GenBank/DDBJ databases">
        <title>complete genome sequence of Rhodobacteraceae bacterium.</title>
        <authorList>
            <person name="Park J."/>
            <person name="Kim Y.-S."/>
            <person name="Kim K.-H."/>
        </authorList>
    </citation>
    <scope>NUCLEOTIDE SEQUENCE [LARGE SCALE GENOMIC DNA]</scope>
    <source>
        <strain evidence="6 7">RR4-56</strain>
    </source>
</reference>
<evidence type="ECO:0000256" key="1">
    <source>
        <dbReference type="ARBA" id="ARBA00004141"/>
    </source>
</evidence>
<feature type="transmembrane region" description="Helical" evidence="5">
    <location>
        <begin position="169"/>
        <end position="188"/>
    </location>
</feature>
<evidence type="ECO:0000256" key="2">
    <source>
        <dbReference type="ARBA" id="ARBA00022692"/>
    </source>
</evidence>
<feature type="transmembrane region" description="Helical" evidence="5">
    <location>
        <begin position="6"/>
        <end position="24"/>
    </location>
</feature>
<gene>
    <name evidence="6" type="ORF">G5B40_18145</name>
</gene>
<dbReference type="EMBL" id="CP049056">
    <property type="protein sequence ID" value="QIE57191.1"/>
    <property type="molecule type" value="Genomic_DNA"/>
</dbReference>
<keyword evidence="7" id="KW-1185">Reference proteome</keyword>
<keyword evidence="4 5" id="KW-0472">Membrane</keyword>
<keyword evidence="5" id="KW-1003">Cell membrane</keyword>
<comment type="similarity">
    <text evidence="5">Belongs to the 4-toluene sulfonate uptake permease (TSUP) (TC 2.A.102) family.</text>
</comment>
<dbReference type="GO" id="GO:0005886">
    <property type="term" value="C:plasma membrane"/>
    <property type="evidence" value="ECO:0007669"/>
    <property type="project" value="UniProtKB-SubCell"/>
</dbReference>
<feature type="transmembrane region" description="Helical" evidence="5">
    <location>
        <begin position="194"/>
        <end position="211"/>
    </location>
</feature>
<proteinExistence type="inferred from homology"/>
<dbReference type="AlphaFoldDB" id="A0A7M3T5B0"/>
<dbReference type="RefSeq" id="WP_165101678.1">
    <property type="nucleotide sequence ID" value="NZ_CP049056.1"/>
</dbReference>
<evidence type="ECO:0000256" key="4">
    <source>
        <dbReference type="ARBA" id="ARBA00023136"/>
    </source>
</evidence>
<protein>
    <recommendedName>
        <fullName evidence="5">Probable membrane transporter protein</fullName>
    </recommendedName>
</protein>
<evidence type="ECO:0000256" key="3">
    <source>
        <dbReference type="ARBA" id="ARBA00022989"/>
    </source>
</evidence>
<feature type="transmembrane region" description="Helical" evidence="5">
    <location>
        <begin position="133"/>
        <end position="157"/>
    </location>
</feature>
<evidence type="ECO:0000256" key="5">
    <source>
        <dbReference type="RuleBase" id="RU363041"/>
    </source>
</evidence>
<evidence type="ECO:0000313" key="7">
    <source>
        <dbReference type="Proteomes" id="UP000503336"/>
    </source>
</evidence>
<feature type="transmembrane region" description="Helical" evidence="5">
    <location>
        <begin position="54"/>
        <end position="73"/>
    </location>
</feature>
<dbReference type="KEGG" id="hdh:G5B40_18145"/>
<organism evidence="6 7">
    <name type="scientific">Pikeienuella piscinae</name>
    <dbReference type="NCBI Taxonomy" id="2748098"/>
    <lineage>
        <taxon>Bacteria</taxon>
        <taxon>Pseudomonadati</taxon>
        <taxon>Pseudomonadota</taxon>
        <taxon>Alphaproteobacteria</taxon>
        <taxon>Rhodobacterales</taxon>
        <taxon>Paracoccaceae</taxon>
        <taxon>Pikeienuella</taxon>
    </lineage>
</organism>
<feature type="transmembrane region" description="Helical" evidence="5">
    <location>
        <begin position="223"/>
        <end position="243"/>
    </location>
</feature>
<sequence>MTIADLPLPVFLAIAAAIFVGVVVQRMSGQAYGMISAPVVALVAPQHLPASVILLGVVVGVGALSMDLSAVNWREAGPGFAGRAAGAGVGAAVAAALGDGTAFGIVVALLVLFGVGLSASGLRAPIRAATLGAAGLAAGVMGTITAIGAPPMALLYAHEEAQRARAMQNLFFVWGTIWSIGALALAGLVSAVNLLLVAALLPVALFGLLASRPAARALEGRPIRPVALSLASLAALAILARSLA</sequence>
<keyword evidence="3 5" id="KW-1133">Transmembrane helix</keyword>
<keyword evidence="2 5" id="KW-0812">Transmembrane</keyword>
<feature type="transmembrane region" description="Helical" evidence="5">
    <location>
        <begin position="85"/>
        <end position="113"/>
    </location>
</feature>
<name>A0A7M3T5B0_9RHOB</name>
<dbReference type="Pfam" id="PF01925">
    <property type="entry name" value="TauE"/>
    <property type="match status" value="1"/>
</dbReference>
<comment type="subcellular location">
    <subcellularLocation>
        <location evidence="5">Cell membrane</location>
        <topology evidence="5">Multi-pass membrane protein</topology>
    </subcellularLocation>
    <subcellularLocation>
        <location evidence="1">Membrane</location>
        <topology evidence="1">Multi-pass membrane protein</topology>
    </subcellularLocation>
</comment>